<keyword evidence="1" id="KW-0175">Coiled coil</keyword>
<accession>A0A8S5V366</accession>
<organism evidence="3">
    <name type="scientific">Myoviridae sp. ctEtC12</name>
    <dbReference type="NCBI Taxonomy" id="2825062"/>
    <lineage>
        <taxon>Viruses</taxon>
        <taxon>Duplodnaviria</taxon>
        <taxon>Heunggongvirae</taxon>
        <taxon>Uroviricota</taxon>
        <taxon>Caudoviricetes</taxon>
    </lineage>
</organism>
<feature type="region of interest" description="Disordered" evidence="2">
    <location>
        <begin position="1"/>
        <end position="83"/>
    </location>
</feature>
<name>A0A8S5V366_9CAUD</name>
<feature type="compositionally biased region" description="Basic and acidic residues" evidence="2">
    <location>
        <begin position="243"/>
        <end position="252"/>
    </location>
</feature>
<proteinExistence type="predicted"/>
<evidence type="ECO:0000256" key="2">
    <source>
        <dbReference type="SAM" id="MobiDB-lite"/>
    </source>
</evidence>
<evidence type="ECO:0000313" key="3">
    <source>
        <dbReference type="EMBL" id="DAG01142.1"/>
    </source>
</evidence>
<feature type="region of interest" description="Disordered" evidence="2">
    <location>
        <begin position="243"/>
        <end position="283"/>
    </location>
</feature>
<feature type="coiled-coil region" evidence="1">
    <location>
        <begin position="162"/>
        <end position="196"/>
    </location>
</feature>
<feature type="compositionally biased region" description="Acidic residues" evidence="2">
    <location>
        <begin position="12"/>
        <end position="23"/>
    </location>
</feature>
<evidence type="ECO:0000256" key="1">
    <source>
        <dbReference type="SAM" id="Coils"/>
    </source>
</evidence>
<protein>
    <submittedName>
        <fullName evidence="3">Uncharacterized protein</fullName>
    </submittedName>
</protein>
<feature type="compositionally biased region" description="Low complexity" evidence="2">
    <location>
        <begin position="48"/>
        <end position="58"/>
    </location>
</feature>
<dbReference type="EMBL" id="BK016187">
    <property type="protein sequence ID" value="DAG01142.1"/>
    <property type="molecule type" value="Genomic_DNA"/>
</dbReference>
<sequence>MNENENITVNEADIDAAWAEDDGPGTAEADDGRMEQKPEADPQPEAAPPAQEAPAAPEGQKEKPAEADPPELFTLKNRDETRQVTREEIVSMAQKGWDYDTVRQERDQLRQYRQEADPALTLVRSYAQRNGLSVEQYIDLVRKQELIAQGINEQTADAQISVEKQQAALQAQAAEAEAARQRQKAAEERARQQSEARKQGMLDFLRAYPAVKPADVPKEVWERVAQGESLVSAYTMHRNRQLEAELAAERQNRQNQQNTTGPLNSPREGDTRSEIDKWWYEDD</sequence>
<reference evidence="3" key="1">
    <citation type="journal article" date="2021" name="Proc. Natl. Acad. Sci. U.S.A.">
        <title>A Catalog of Tens of Thousands of Viruses from Human Metagenomes Reveals Hidden Associations with Chronic Diseases.</title>
        <authorList>
            <person name="Tisza M.J."/>
            <person name="Buck C.B."/>
        </authorList>
    </citation>
    <scope>NUCLEOTIDE SEQUENCE</scope>
    <source>
        <strain evidence="3">CtEtC12</strain>
    </source>
</reference>
<feature type="compositionally biased region" description="Basic and acidic residues" evidence="2">
    <location>
        <begin position="30"/>
        <end position="40"/>
    </location>
</feature>
<feature type="compositionally biased region" description="Basic and acidic residues" evidence="2">
    <location>
        <begin position="267"/>
        <end position="283"/>
    </location>
</feature>